<dbReference type="GO" id="GO:0071973">
    <property type="term" value="P:bacterial-type flagellum-dependent cell motility"/>
    <property type="evidence" value="ECO:0007669"/>
    <property type="project" value="InterPro"/>
</dbReference>
<gene>
    <name evidence="12" type="primary">flih3</name>
    <name evidence="12" type="ORF">BN437_2793</name>
</gene>
<dbReference type="GO" id="GO:0044781">
    <property type="term" value="P:bacterial-type flagellum organization"/>
    <property type="evidence" value="ECO:0007669"/>
    <property type="project" value="UniProtKB-KW"/>
</dbReference>
<keyword evidence="9" id="KW-1006">Bacterial flagellum protein export</keyword>
<organism evidence="12 13">
    <name type="scientific">Erwinia amylovora NBRC 12687 = CFBP 1232</name>
    <dbReference type="NCBI Taxonomy" id="1219359"/>
    <lineage>
        <taxon>Bacteria</taxon>
        <taxon>Pseudomonadati</taxon>
        <taxon>Pseudomonadota</taxon>
        <taxon>Gammaproteobacteria</taxon>
        <taxon>Enterobacterales</taxon>
        <taxon>Erwiniaceae</taxon>
        <taxon>Erwinia</taxon>
    </lineage>
</organism>
<evidence type="ECO:0000256" key="7">
    <source>
        <dbReference type="ARBA" id="ARBA00022795"/>
    </source>
</evidence>
<dbReference type="PANTHER" id="PTHR34982:SF1">
    <property type="entry name" value="FLAGELLAR ASSEMBLY PROTEIN FLIH"/>
    <property type="match status" value="1"/>
</dbReference>
<evidence type="ECO:0000256" key="10">
    <source>
        <dbReference type="SAM" id="MobiDB-lite"/>
    </source>
</evidence>
<keyword evidence="5" id="KW-0813">Transport</keyword>
<reference evidence="12 13" key="1">
    <citation type="submission" date="2012-11" db="EMBL/GenBank/DDBJ databases">
        <authorList>
            <person name="Linke B."/>
        </authorList>
    </citation>
    <scope>NUCLEOTIDE SEQUENCE [LARGE SCALE GENOMIC DNA]</scope>
    <source>
        <strain evidence="13">CFBP 1232</strain>
    </source>
</reference>
<feature type="compositionally biased region" description="Polar residues" evidence="10">
    <location>
        <begin position="55"/>
        <end position="64"/>
    </location>
</feature>
<dbReference type="AlphaFoldDB" id="A0A831ERV7"/>
<dbReference type="Pfam" id="PF02108">
    <property type="entry name" value="FliH"/>
    <property type="match status" value="1"/>
</dbReference>
<dbReference type="GO" id="GO:0015031">
    <property type="term" value="P:protein transport"/>
    <property type="evidence" value="ECO:0007669"/>
    <property type="project" value="UniProtKB-KW"/>
</dbReference>
<dbReference type="SUPFAM" id="SSF160527">
    <property type="entry name" value="V-type ATPase subunit E-like"/>
    <property type="match status" value="1"/>
</dbReference>
<evidence type="ECO:0000313" key="13">
    <source>
        <dbReference type="Proteomes" id="UP000013111"/>
    </source>
</evidence>
<proteinExistence type="inferred from homology"/>
<dbReference type="EMBL" id="CAPB01000033">
    <property type="protein sequence ID" value="CCO94703.1"/>
    <property type="molecule type" value="Genomic_DNA"/>
</dbReference>
<feature type="compositionally biased region" description="Polar residues" evidence="10">
    <location>
        <begin position="1"/>
        <end position="17"/>
    </location>
</feature>
<dbReference type="GO" id="GO:0005829">
    <property type="term" value="C:cytosol"/>
    <property type="evidence" value="ECO:0007669"/>
    <property type="project" value="TreeGrafter"/>
</dbReference>
<dbReference type="Proteomes" id="UP000013111">
    <property type="component" value="Unassembled WGS sequence"/>
</dbReference>
<dbReference type="GeneID" id="97606871"/>
<keyword evidence="7" id="KW-1005">Bacterial flagellum biogenesis</keyword>
<evidence type="ECO:0000256" key="5">
    <source>
        <dbReference type="ARBA" id="ARBA00022448"/>
    </source>
</evidence>
<keyword evidence="6" id="KW-0963">Cytoplasm</keyword>
<keyword evidence="12" id="KW-0969">Cilium</keyword>
<dbReference type="GO" id="GO:0003774">
    <property type="term" value="F:cytoskeletal motor activity"/>
    <property type="evidence" value="ECO:0007669"/>
    <property type="project" value="InterPro"/>
</dbReference>
<keyword evidence="8" id="KW-0653">Protein transport</keyword>
<evidence type="ECO:0000256" key="8">
    <source>
        <dbReference type="ARBA" id="ARBA00022927"/>
    </source>
</evidence>
<name>A0A831ERV7_ERWAM</name>
<comment type="caution">
    <text evidence="12">The sequence shown here is derived from an EMBL/GenBank/DDBJ whole genome shotgun (WGS) entry which is preliminary data.</text>
</comment>
<accession>A0A831ERV7</accession>
<dbReference type="PRINTS" id="PR01003">
    <property type="entry name" value="FLGFLIH"/>
</dbReference>
<evidence type="ECO:0000256" key="9">
    <source>
        <dbReference type="ARBA" id="ARBA00023225"/>
    </source>
</evidence>
<dbReference type="InterPro" id="IPR051472">
    <property type="entry name" value="T3SS_Stator/FliH"/>
</dbReference>
<dbReference type="PANTHER" id="PTHR34982">
    <property type="entry name" value="YOP PROTEINS TRANSLOCATION PROTEIN L"/>
    <property type="match status" value="1"/>
</dbReference>
<evidence type="ECO:0000256" key="1">
    <source>
        <dbReference type="ARBA" id="ARBA00003041"/>
    </source>
</evidence>
<evidence type="ECO:0000256" key="2">
    <source>
        <dbReference type="ARBA" id="ARBA00004496"/>
    </source>
</evidence>
<dbReference type="GO" id="GO:0009288">
    <property type="term" value="C:bacterial-type flagellum"/>
    <property type="evidence" value="ECO:0007669"/>
    <property type="project" value="InterPro"/>
</dbReference>
<evidence type="ECO:0000256" key="4">
    <source>
        <dbReference type="ARBA" id="ARBA00016507"/>
    </source>
</evidence>
<dbReference type="InterPro" id="IPR018035">
    <property type="entry name" value="Flagellar_FliH/T3SS_HrpE"/>
</dbReference>
<feature type="domain" description="Flagellar assembly protein FliH/Type III secretion system HrpE" evidence="11">
    <location>
        <begin position="103"/>
        <end position="226"/>
    </location>
</feature>
<evidence type="ECO:0000256" key="6">
    <source>
        <dbReference type="ARBA" id="ARBA00022490"/>
    </source>
</evidence>
<keyword evidence="12" id="KW-0282">Flagellum</keyword>
<reference evidence="12 13" key="2">
    <citation type="submission" date="2013-04" db="EMBL/GenBank/DDBJ databases">
        <title>Comparative genomics of 12 strains of Erwinia amylovora identifies a pan-genome with a large conserved core and provides insights into host specificity.</title>
        <authorList>
            <person name="Mann R.A."/>
            <person name="Smits T.H.M."/>
            <person name="Buehlmann A."/>
            <person name="Blom J."/>
            <person name="Goesmann A."/>
            <person name="Frey J.E."/>
            <person name="Plummer K.M."/>
            <person name="Beer S.V."/>
            <person name="Luck J."/>
            <person name="Duffy B."/>
            <person name="Rodoni B."/>
        </authorList>
    </citation>
    <scope>NUCLEOTIDE SEQUENCE [LARGE SCALE GENOMIC DNA]</scope>
    <source>
        <strain evidence="13">CFBP 1232</strain>
    </source>
</reference>
<sequence length="236" mass="26029">MPTSDQSTKPQWRSWQPDNLLEAVSPQHEPLPTIVSGASDAQTQAELARLRKQAEQQGYNQGVTQGKEEGRKQGYDAGYQSGHEAGMAQGIAEAQAAQQGRLKSIEGWITSFKLSLDNLDSLIPSRLVQLALQAVQDLHGSEQVTNGSVLLAQIKQLIKQDALLQGEVRLVVHPDDREIIESTLGDTLKAIDWEMQFDAQMSPGGCRILTEDAELDATLETRWQTLCQLAREELSE</sequence>
<keyword evidence="12" id="KW-0966">Cell projection</keyword>
<comment type="function">
    <text evidence="1">Needed for flagellar regrowth and assembly.</text>
</comment>
<evidence type="ECO:0000256" key="3">
    <source>
        <dbReference type="ARBA" id="ARBA00006602"/>
    </source>
</evidence>
<dbReference type="InterPro" id="IPR000563">
    <property type="entry name" value="Flag_FliH"/>
</dbReference>
<protein>
    <recommendedName>
        <fullName evidence="4">Flagellar assembly protein FliH</fullName>
    </recommendedName>
</protein>
<comment type="subcellular location">
    <subcellularLocation>
        <location evidence="2">Cytoplasm</location>
    </subcellularLocation>
</comment>
<evidence type="ECO:0000259" key="11">
    <source>
        <dbReference type="Pfam" id="PF02108"/>
    </source>
</evidence>
<dbReference type="RefSeq" id="WP_004159315.1">
    <property type="nucleotide sequence ID" value="NZ_BAYW01000011.1"/>
</dbReference>
<comment type="similarity">
    <text evidence="3">Belongs to the FliH family.</text>
</comment>
<evidence type="ECO:0000313" key="12">
    <source>
        <dbReference type="EMBL" id="CCO94703.1"/>
    </source>
</evidence>
<feature type="region of interest" description="Disordered" evidence="10">
    <location>
        <begin position="1"/>
        <end position="78"/>
    </location>
</feature>